<comment type="subcellular location">
    <subcellularLocation>
        <location evidence="1">Membrane</location>
        <topology evidence="1">Multi-pass membrane protein</topology>
    </subcellularLocation>
</comment>
<dbReference type="Pfam" id="PF00153">
    <property type="entry name" value="Mito_carr"/>
    <property type="match status" value="3"/>
</dbReference>
<keyword evidence="6" id="KW-0813">Transport</keyword>
<keyword evidence="3 5" id="KW-0812">Transmembrane</keyword>
<evidence type="ECO:0000256" key="1">
    <source>
        <dbReference type="ARBA" id="ARBA00004141"/>
    </source>
</evidence>
<dbReference type="InterPro" id="IPR018108">
    <property type="entry name" value="MCP_transmembrane"/>
</dbReference>
<dbReference type="PROSITE" id="PS50920">
    <property type="entry name" value="SOLCAR"/>
    <property type="match status" value="3"/>
</dbReference>
<evidence type="ECO:0000256" key="6">
    <source>
        <dbReference type="RuleBase" id="RU000488"/>
    </source>
</evidence>
<evidence type="ECO:0000256" key="4">
    <source>
        <dbReference type="ARBA" id="ARBA00023136"/>
    </source>
</evidence>
<dbReference type="SUPFAM" id="SSF103506">
    <property type="entry name" value="Mitochondrial carrier"/>
    <property type="match status" value="1"/>
</dbReference>
<accession>A0AAV2TWG9</accession>
<evidence type="ECO:0000256" key="3">
    <source>
        <dbReference type="ARBA" id="ARBA00022692"/>
    </source>
</evidence>
<evidence type="ECO:0000256" key="5">
    <source>
        <dbReference type="PROSITE-ProRule" id="PRU00282"/>
    </source>
</evidence>
<dbReference type="Proteomes" id="UP001497525">
    <property type="component" value="Unassembled WGS sequence"/>
</dbReference>
<evidence type="ECO:0000256" key="2">
    <source>
        <dbReference type="ARBA" id="ARBA00006375"/>
    </source>
</evidence>
<dbReference type="InterPro" id="IPR042164">
    <property type="entry name" value="SLC25A44"/>
</dbReference>
<feature type="repeat" description="Solcar" evidence="5">
    <location>
        <begin position="299"/>
        <end position="380"/>
    </location>
</feature>
<dbReference type="GO" id="GO:0015658">
    <property type="term" value="F:branched-chain amino acid transmembrane transporter activity"/>
    <property type="evidence" value="ECO:0007669"/>
    <property type="project" value="InterPro"/>
</dbReference>
<reference evidence="8" key="1">
    <citation type="submission" date="2024-06" db="EMBL/GenBank/DDBJ databases">
        <authorList>
            <person name="Liu X."/>
            <person name="Lenzi L."/>
            <person name="Haldenby T S."/>
            <person name="Uol C."/>
        </authorList>
    </citation>
    <scope>NUCLEOTIDE SEQUENCE</scope>
</reference>
<feature type="repeat" description="Solcar" evidence="5">
    <location>
        <begin position="38"/>
        <end position="122"/>
    </location>
</feature>
<protein>
    <recommendedName>
        <fullName evidence="10">Solute carrier family 25 member 44</fullName>
    </recommendedName>
</protein>
<keyword evidence="7" id="KW-1133">Transmembrane helix</keyword>
<comment type="similarity">
    <text evidence="2 6">Belongs to the mitochondrial carrier (TC 2.A.29) family.</text>
</comment>
<dbReference type="GO" id="GO:0005739">
    <property type="term" value="C:mitochondrion"/>
    <property type="evidence" value="ECO:0007669"/>
    <property type="project" value="InterPro"/>
</dbReference>
<dbReference type="GO" id="GO:0016020">
    <property type="term" value="C:membrane"/>
    <property type="evidence" value="ECO:0007669"/>
    <property type="project" value="UniProtKB-SubCell"/>
</dbReference>
<name>A0AAV2TWG9_CALDB</name>
<comment type="caution">
    <text evidence="8">The sequence shown here is derived from an EMBL/GenBank/DDBJ whole genome shotgun (WGS) entry which is preliminary data.</text>
</comment>
<gene>
    <name evidence="8" type="ORF">CDAUBV1_LOCUS15985</name>
</gene>
<dbReference type="Gene3D" id="1.50.40.10">
    <property type="entry name" value="Mitochondrial carrier domain"/>
    <property type="match status" value="2"/>
</dbReference>
<evidence type="ECO:0000313" key="8">
    <source>
        <dbReference type="EMBL" id="CAL5140690.1"/>
    </source>
</evidence>
<organism evidence="8 9">
    <name type="scientific">Calicophoron daubneyi</name>
    <name type="common">Rumen fluke</name>
    <name type="synonym">Paramphistomum daubneyi</name>
    <dbReference type="NCBI Taxonomy" id="300641"/>
    <lineage>
        <taxon>Eukaryota</taxon>
        <taxon>Metazoa</taxon>
        <taxon>Spiralia</taxon>
        <taxon>Lophotrochozoa</taxon>
        <taxon>Platyhelminthes</taxon>
        <taxon>Trematoda</taxon>
        <taxon>Digenea</taxon>
        <taxon>Plagiorchiida</taxon>
        <taxon>Pronocephalata</taxon>
        <taxon>Paramphistomoidea</taxon>
        <taxon>Paramphistomidae</taxon>
        <taxon>Calicophoron</taxon>
    </lineage>
</organism>
<dbReference type="EMBL" id="CAXLJL010000767">
    <property type="protein sequence ID" value="CAL5140690.1"/>
    <property type="molecule type" value="Genomic_DNA"/>
</dbReference>
<feature type="repeat" description="Solcar" evidence="5">
    <location>
        <begin position="130"/>
        <end position="263"/>
    </location>
</feature>
<dbReference type="InterPro" id="IPR023395">
    <property type="entry name" value="MCP_dom_sf"/>
</dbReference>
<dbReference type="PANTHER" id="PTHR46314">
    <property type="entry name" value="SOLUTE CARRIER FAMILY 25 MEMBER 44"/>
    <property type="match status" value="1"/>
</dbReference>
<feature type="transmembrane region" description="Helical" evidence="7">
    <location>
        <begin position="233"/>
        <end position="256"/>
    </location>
</feature>
<dbReference type="GO" id="GO:0009083">
    <property type="term" value="P:branched-chain amino acid catabolic process"/>
    <property type="evidence" value="ECO:0007669"/>
    <property type="project" value="InterPro"/>
</dbReference>
<feature type="transmembrane region" description="Helical" evidence="7">
    <location>
        <begin position="41"/>
        <end position="63"/>
    </location>
</feature>
<sequence length="399" mass="44784">MLQTHRCEIQVDIQSYIWACTMVEKGGEFEVVDLSMMKKHLFLPISGLGSFTVQTMLYPLILLRTRLQLQEGSRVYRGLFHAVTSIIREEGIRGLYSGYFIKSVQVISSVFYATTYETIRHGASAFPSLTSAERSFIGGAFASVVAQTLVVPVDIVSQHLMVLSRPYKTTQQSLSQTYHHPARPVTFSSVVPNGRMDGVRALTPIRLTPEELSTSWSRFKAVTRHIASTHGILGFYHGYLISLGTFVPSSALWWAFYDKYCRWIACLSSKFSSRNPFHSIRTQGHHSAEGAGHSGFELPRLSIQLLAAPLAGVSAATLCNPVDCVRVRMQVGNIPFVESVRTLWVTEGIRWFVKGLSARLIQTGVCSFWLILIYEPVKLFCLKDEFRDRFGLQSPENSK</sequence>
<evidence type="ECO:0000313" key="9">
    <source>
        <dbReference type="Proteomes" id="UP001497525"/>
    </source>
</evidence>
<dbReference type="AlphaFoldDB" id="A0AAV2TWG9"/>
<keyword evidence="4 5" id="KW-0472">Membrane</keyword>
<evidence type="ECO:0000256" key="7">
    <source>
        <dbReference type="SAM" id="Phobius"/>
    </source>
</evidence>
<dbReference type="PANTHER" id="PTHR46314:SF2">
    <property type="entry name" value="SOLUTE CARRIER FAMILY 25 MEMBER 44"/>
    <property type="match status" value="1"/>
</dbReference>
<proteinExistence type="inferred from homology"/>
<evidence type="ECO:0008006" key="10">
    <source>
        <dbReference type="Google" id="ProtNLM"/>
    </source>
</evidence>